<name>A0A6B9G2P4_PANCY</name>
<gene>
    <name evidence="2" type="ORF">CUN67_22835</name>
</gene>
<dbReference type="EMBL" id="CP024769">
    <property type="protein sequence ID" value="QGY31821.1"/>
    <property type="molecule type" value="Genomic_DNA"/>
</dbReference>
<dbReference type="AlphaFoldDB" id="A0A6B9G2P4"/>
<geneLocation type="plasmid" evidence="3">
    <name>pne1a</name>
</geneLocation>
<proteinExistence type="predicted"/>
<reference evidence="2 3" key="1">
    <citation type="submission" date="2017-11" db="EMBL/GenBank/DDBJ databases">
        <title>Genome sequence of Pantoea cypripedii NE1.</title>
        <authorList>
            <person name="Nascimento F.X."/>
        </authorList>
    </citation>
    <scope>NUCLEOTIDE SEQUENCE [LARGE SCALE GENOMIC DNA]</scope>
    <source>
        <strain evidence="2 3">NE1</strain>
        <plasmid evidence="3">pne1a</plasmid>
    </source>
</reference>
<sequence length="128" mass="14364">MTLWLVAPEPSRIKIAPEKLIVAQAYLYEFINERKIFNYFSNHGHYPLNGQMYHRSNIAVNRNPPAVPRAVNRVPPSAPPAVSHDLADHFSGITVNEAPPSYEQAMRQGQNQRMNPWSGIGYANPAGQ</sequence>
<protein>
    <submittedName>
        <fullName evidence="2">Uncharacterized protein</fullName>
    </submittedName>
</protein>
<accession>A0A6B9G2P4</accession>
<organism evidence="2 3">
    <name type="scientific">Pantoea cypripedii</name>
    <name type="common">Pectobacterium cypripedii</name>
    <name type="synonym">Erwinia cypripedii</name>
    <dbReference type="NCBI Taxonomy" id="55209"/>
    <lineage>
        <taxon>Bacteria</taxon>
        <taxon>Pseudomonadati</taxon>
        <taxon>Pseudomonadota</taxon>
        <taxon>Gammaproteobacteria</taxon>
        <taxon>Enterobacterales</taxon>
        <taxon>Erwiniaceae</taxon>
        <taxon>Pantoea</taxon>
    </lineage>
</organism>
<dbReference type="Proteomes" id="UP000502005">
    <property type="component" value="Plasmid pNE1A"/>
</dbReference>
<evidence type="ECO:0000313" key="3">
    <source>
        <dbReference type="Proteomes" id="UP000502005"/>
    </source>
</evidence>
<feature type="region of interest" description="Disordered" evidence="1">
    <location>
        <begin position="101"/>
        <end position="128"/>
    </location>
</feature>
<evidence type="ECO:0000256" key="1">
    <source>
        <dbReference type="SAM" id="MobiDB-lite"/>
    </source>
</evidence>
<keyword evidence="2" id="KW-0614">Plasmid</keyword>
<evidence type="ECO:0000313" key="2">
    <source>
        <dbReference type="EMBL" id="QGY31821.1"/>
    </source>
</evidence>